<proteinExistence type="predicted"/>
<sequence length="127" mass="14502">MDFLKRLGFYLIGLSIGIVFLTFFLKKKSEQTGTEFCYFPNCRTLKDIRSKPVTYSEAISKLLAENQLDTLDIKQILSDGDVDFGRSDTKSVACKTYFVVGTIKEKERTLKVKNCQERVILEGIVEN</sequence>
<accession>A0A0F9PU61</accession>
<comment type="caution">
    <text evidence="2">The sequence shown here is derived from an EMBL/GenBank/DDBJ whole genome shotgun (WGS) entry which is preliminary data.</text>
</comment>
<evidence type="ECO:0000256" key="1">
    <source>
        <dbReference type="SAM" id="Phobius"/>
    </source>
</evidence>
<protein>
    <recommendedName>
        <fullName evidence="3">DUF4258 domain-containing protein</fullName>
    </recommendedName>
</protein>
<reference evidence="2" key="1">
    <citation type="journal article" date="2015" name="Nature">
        <title>Complex archaea that bridge the gap between prokaryotes and eukaryotes.</title>
        <authorList>
            <person name="Spang A."/>
            <person name="Saw J.H."/>
            <person name="Jorgensen S.L."/>
            <person name="Zaremba-Niedzwiedzka K."/>
            <person name="Martijn J."/>
            <person name="Lind A.E."/>
            <person name="van Eijk R."/>
            <person name="Schleper C."/>
            <person name="Guy L."/>
            <person name="Ettema T.J."/>
        </authorList>
    </citation>
    <scope>NUCLEOTIDE SEQUENCE</scope>
</reference>
<dbReference type="EMBL" id="LAZR01005841">
    <property type="protein sequence ID" value="KKM96727.1"/>
    <property type="molecule type" value="Genomic_DNA"/>
</dbReference>
<name>A0A0F9PU61_9ZZZZ</name>
<dbReference type="AlphaFoldDB" id="A0A0F9PU61"/>
<feature type="transmembrane region" description="Helical" evidence="1">
    <location>
        <begin position="7"/>
        <end position="25"/>
    </location>
</feature>
<keyword evidence="1" id="KW-1133">Transmembrane helix</keyword>
<keyword evidence="1" id="KW-0472">Membrane</keyword>
<keyword evidence="1" id="KW-0812">Transmembrane</keyword>
<evidence type="ECO:0008006" key="3">
    <source>
        <dbReference type="Google" id="ProtNLM"/>
    </source>
</evidence>
<evidence type="ECO:0000313" key="2">
    <source>
        <dbReference type="EMBL" id="KKM96727.1"/>
    </source>
</evidence>
<organism evidence="2">
    <name type="scientific">marine sediment metagenome</name>
    <dbReference type="NCBI Taxonomy" id="412755"/>
    <lineage>
        <taxon>unclassified sequences</taxon>
        <taxon>metagenomes</taxon>
        <taxon>ecological metagenomes</taxon>
    </lineage>
</organism>
<gene>
    <name evidence="2" type="ORF">LCGC14_1175150</name>
</gene>